<feature type="signal peptide" evidence="1">
    <location>
        <begin position="1"/>
        <end position="29"/>
    </location>
</feature>
<accession>A0A0K6GZD4</accession>
<dbReference type="RefSeq" id="WP_055438447.1">
    <property type="nucleotide sequence ID" value="NZ_CYHB01000001.1"/>
</dbReference>
<reference evidence="3" key="1">
    <citation type="submission" date="2015-08" db="EMBL/GenBank/DDBJ databases">
        <authorList>
            <person name="Varghese N."/>
        </authorList>
    </citation>
    <scope>NUCLEOTIDE SEQUENCE [LARGE SCALE GENOMIC DNA]</scope>
    <source>
        <strain evidence="3">DSM 27808</strain>
    </source>
</reference>
<dbReference type="Proteomes" id="UP000182598">
    <property type="component" value="Unassembled WGS sequence"/>
</dbReference>
<sequence>MLHKNLTKSLIASAVLTGLAGGLATSAQAADGPEWSFSGYVKLDAMISDYGDGSAGNGTDRNIGRQFYIPSLTPVGGQGDDQVTDFHARQSRFFFDVKQTLENGEAISGRIEMDFLTVPSGDERISNSYAPRLRQAYLTYKNWMIGQAWSNFQDLSILPESVDFVGATDGMVFMRQPQVRYTDGNWSVSIENPETTVSLINPGTGAVSRQATGEGLMPDFTAKWKNKTGNLSYSVAGLFRQLAYDIDGNGSDETTAGYGITVGAKYAFDGGNDIRASFTTGKGIGRYMGLNTFNGAYVDPNNSLEALTVSGVTFAYRHHWNDTTRSNFVYSRGWADNKDNLAGSLATEFTQRIGVNLMHSVDKKLTFGGEVSLAQRENEAGQEGDLTRLQFMAMYSF</sequence>
<dbReference type="AlphaFoldDB" id="A0A0K6GZD4"/>
<name>A0A0K6GZD4_9GAMM</name>
<keyword evidence="1" id="KW-0732">Signal</keyword>
<keyword evidence="3" id="KW-1185">Reference proteome</keyword>
<dbReference type="InterPro" id="IPR045748">
    <property type="entry name" value="DcaP"/>
</dbReference>
<dbReference type="EMBL" id="CYHB01000001">
    <property type="protein sequence ID" value="CUA83888.1"/>
    <property type="molecule type" value="Genomic_DNA"/>
</dbReference>
<dbReference type="OrthoDB" id="190887at2"/>
<evidence type="ECO:0008006" key="4">
    <source>
        <dbReference type="Google" id="ProtNLM"/>
    </source>
</evidence>
<dbReference type="Pfam" id="PF19577">
    <property type="entry name" value="DcaP"/>
    <property type="match status" value="1"/>
</dbReference>
<proteinExistence type="predicted"/>
<evidence type="ECO:0000313" key="3">
    <source>
        <dbReference type="Proteomes" id="UP000182598"/>
    </source>
</evidence>
<dbReference type="SUPFAM" id="SSF56935">
    <property type="entry name" value="Porins"/>
    <property type="match status" value="1"/>
</dbReference>
<organism evidence="2 3">
    <name type="scientific">Pseudidiomarina woesei</name>
    <dbReference type="NCBI Taxonomy" id="1381080"/>
    <lineage>
        <taxon>Bacteria</taxon>
        <taxon>Pseudomonadati</taxon>
        <taxon>Pseudomonadota</taxon>
        <taxon>Gammaproteobacteria</taxon>
        <taxon>Alteromonadales</taxon>
        <taxon>Idiomarinaceae</taxon>
        <taxon>Pseudidiomarina</taxon>
    </lineage>
</organism>
<evidence type="ECO:0000313" key="2">
    <source>
        <dbReference type="EMBL" id="CUA83888.1"/>
    </source>
</evidence>
<feature type="chain" id="PRO_5005503833" description="Porin subfamily" evidence="1">
    <location>
        <begin position="30"/>
        <end position="397"/>
    </location>
</feature>
<protein>
    <recommendedName>
        <fullName evidence="4">Porin subfamily</fullName>
    </recommendedName>
</protein>
<evidence type="ECO:0000256" key="1">
    <source>
        <dbReference type="SAM" id="SignalP"/>
    </source>
</evidence>
<gene>
    <name evidence="2" type="ORF">Ga0061064_0801</name>
</gene>